<organism evidence="1 2">
    <name type="scientific">Flemingia macrophylla</name>
    <dbReference type="NCBI Taxonomy" id="520843"/>
    <lineage>
        <taxon>Eukaryota</taxon>
        <taxon>Viridiplantae</taxon>
        <taxon>Streptophyta</taxon>
        <taxon>Embryophyta</taxon>
        <taxon>Tracheophyta</taxon>
        <taxon>Spermatophyta</taxon>
        <taxon>Magnoliopsida</taxon>
        <taxon>eudicotyledons</taxon>
        <taxon>Gunneridae</taxon>
        <taxon>Pentapetalae</taxon>
        <taxon>rosids</taxon>
        <taxon>fabids</taxon>
        <taxon>Fabales</taxon>
        <taxon>Fabaceae</taxon>
        <taxon>Papilionoideae</taxon>
        <taxon>50 kb inversion clade</taxon>
        <taxon>NPAAA clade</taxon>
        <taxon>indigoferoid/millettioid clade</taxon>
        <taxon>Phaseoleae</taxon>
        <taxon>Flemingia</taxon>
    </lineage>
</organism>
<keyword evidence="2" id="KW-1185">Reference proteome</keyword>
<sequence>MAASVVGIFHVGVKQMCDFYQLQGNHVAEFSYMQLNNFTIRFFTMMEEEIKYPLVYPKQTVIKVEESHEYYLSPSPGFARISSHCDEINLLHWLLRLTKSATTGKQPLVCPI</sequence>
<name>A0ABD1MMW8_9FABA</name>
<dbReference type="EMBL" id="JBGMDY010000004">
    <property type="protein sequence ID" value="KAL2337140.1"/>
    <property type="molecule type" value="Genomic_DNA"/>
</dbReference>
<gene>
    <name evidence="1" type="ORF">Fmac_011586</name>
</gene>
<protein>
    <submittedName>
        <fullName evidence="1">Uncharacterized protein</fullName>
    </submittedName>
</protein>
<comment type="caution">
    <text evidence="1">The sequence shown here is derived from an EMBL/GenBank/DDBJ whole genome shotgun (WGS) entry which is preliminary data.</text>
</comment>
<accession>A0ABD1MMW8</accession>
<proteinExistence type="predicted"/>
<dbReference type="Proteomes" id="UP001603857">
    <property type="component" value="Unassembled WGS sequence"/>
</dbReference>
<dbReference type="AlphaFoldDB" id="A0ABD1MMW8"/>
<evidence type="ECO:0000313" key="2">
    <source>
        <dbReference type="Proteomes" id="UP001603857"/>
    </source>
</evidence>
<reference evidence="1 2" key="1">
    <citation type="submission" date="2024-08" db="EMBL/GenBank/DDBJ databases">
        <title>Insights into the chromosomal genome structure of Flemingia macrophylla.</title>
        <authorList>
            <person name="Ding Y."/>
            <person name="Zhao Y."/>
            <person name="Bi W."/>
            <person name="Wu M."/>
            <person name="Zhao G."/>
            <person name="Gong Y."/>
            <person name="Li W."/>
            <person name="Zhang P."/>
        </authorList>
    </citation>
    <scope>NUCLEOTIDE SEQUENCE [LARGE SCALE GENOMIC DNA]</scope>
    <source>
        <strain evidence="1">DYQJB</strain>
        <tissue evidence="1">Leaf</tissue>
    </source>
</reference>
<evidence type="ECO:0000313" key="1">
    <source>
        <dbReference type="EMBL" id="KAL2337140.1"/>
    </source>
</evidence>